<proteinExistence type="predicted"/>
<protein>
    <submittedName>
        <fullName evidence="1">Uncharacterized protein</fullName>
    </submittedName>
</protein>
<name>A0A8S9V6I2_PHYIN</name>
<dbReference type="EMBL" id="JAACNO010000644">
    <property type="protein sequence ID" value="KAF4146128.1"/>
    <property type="molecule type" value="Genomic_DNA"/>
</dbReference>
<organism evidence="1 2">
    <name type="scientific">Phytophthora infestans</name>
    <name type="common">Potato late blight agent</name>
    <name type="synonym">Botrytis infestans</name>
    <dbReference type="NCBI Taxonomy" id="4787"/>
    <lineage>
        <taxon>Eukaryota</taxon>
        <taxon>Sar</taxon>
        <taxon>Stramenopiles</taxon>
        <taxon>Oomycota</taxon>
        <taxon>Peronosporomycetes</taxon>
        <taxon>Peronosporales</taxon>
        <taxon>Peronosporaceae</taxon>
        <taxon>Phytophthora</taxon>
    </lineage>
</organism>
<accession>A0A8S9V6I2</accession>
<sequence length="81" mass="9246">MDFGIPIDVVDVPTAPKCGGDLELLQVTLEDIVEDEDAWYDLEKAEEEYYAVEIPEDQRNTSYTEEMSEILGMTMRWIAAV</sequence>
<reference evidence="1" key="1">
    <citation type="submission" date="2020-03" db="EMBL/GenBank/DDBJ databases">
        <title>Hybrid Assembly of Korean Phytophthora infestans isolates.</title>
        <authorList>
            <person name="Prokchorchik M."/>
            <person name="Lee Y."/>
            <person name="Seo J."/>
            <person name="Cho J.-H."/>
            <person name="Park Y.-E."/>
            <person name="Jang D.-C."/>
            <person name="Im J.-S."/>
            <person name="Choi J.-G."/>
            <person name="Park H.-J."/>
            <person name="Lee G.-B."/>
            <person name="Lee Y.-G."/>
            <person name="Hong S.-Y."/>
            <person name="Cho K."/>
            <person name="Sohn K.H."/>
        </authorList>
    </citation>
    <scope>NUCLEOTIDE SEQUENCE</scope>
    <source>
        <strain evidence="1">KR_2_A2</strain>
    </source>
</reference>
<gene>
    <name evidence="1" type="ORF">GN958_ATG04603</name>
</gene>
<dbReference type="Proteomes" id="UP000704712">
    <property type="component" value="Unassembled WGS sequence"/>
</dbReference>
<evidence type="ECO:0000313" key="1">
    <source>
        <dbReference type="EMBL" id="KAF4146128.1"/>
    </source>
</evidence>
<comment type="caution">
    <text evidence="1">The sequence shown here is derived from an EMBL/GenBank/DDBJ whole genome shotgun (WGS) entry which is preliminary data.</text>
</comment>
<evidence type="ECO:0000313" key="2">
    <source>
        <dbReference type="Proteomes" id="UP000704712"/>
    </source>
</evidence>
<dbReference type="AlphaFoldDB" id="A0A8S9V6I2"/>